<dbReference type="Pfam" id="PF00638">
    <property type="entry name" value="Ran_BP1"/>
    <property type="match status" value="1"/>
</dbReference>
<feature type="compositionally biased region" description="Acidic residues" evidence="8">
    <location>
        <begin position="14"/>
        <end position="26"/>
    </location>
</feature>
<dbReference type="GO" id="GO:0005096">
    <property type="term" value="F:GTPase activator activity"/>
    <property type="evidence" value="ECO:0007669"/>
    <property type="project" value="TreeGrafter"/>
</dbReference>
<evidence type="ECO:0000256" key="7">
    <source>
        <dbReference type="ARBA" id="ARBA00023242"/>
    </source>
</evidence>
<dbReference type="PROSITE" id="PS50196">
    <property type="entry name" value="RANBD1"/>
    <property type="match status" value="1"/>
</dbReference>
<dbReference type="Gramene" id="QL07p035000:mrna">
    <property type="protein sequence ID" value="QL07p035000:mrna"/>
    <property type="gene ID" value="QL07p035000"/>
</dbReference>
<dbReference type="GO" id="GO:0005643">
    <property type="term" value="C:nuclear pore"/>
    <property type="evidence" value="ECO:0007669"/>
    <property type="project" value="UniProtKB-SubCell"/>
</dbReference>
<reference evidence="10" key="2">
    <citation type="submission" date="2021-01" db="UniProtKB">
        <authorList>
            <consortium name="EnsemblPlants"/>
        </authorList>
    </citation>
    <scope>IDENTIFICATION</scope>
</reference>
<proteinExistence type="predicted"/>
<evidence type="ECO:0000256" key="3">
    <source>
        <dbReference type="ARBA" id="ARBA00022816"/>
    </source>
</evidence>
<evidence type="ECO:0000313" key="10">
    <source>
        <dbReference type="EnsemblPlants" id="QL07p035000:mrna"/>
    </source>
</evidence>
<feature type="domain" description="RanBD1" evidence="9">
    <location>
        <begin position="29"/>
        <end position="146"/>
    </location>
</feature>
<evidence type="ECO:0000256" key="5">
    <source>
        <dbReference type="ARBA" id="ARBA00023010"/>
    </source>
</evidence>
<reference evidence="10 11" key="1">
    <citation type="journal article" date="2016" name="G3 (Bethesda)">
        <title>First Draft Assembly and Annotation of the Genome of a California Endemic Oak Quercus lobata Nee (Fagaceae).</title>
        <authorList>
            <person name="Sork V.L."/>
            <person name="Fitz-Gibbon S.T."/>
            <person name="Puiu D."/>
            <person name="Crepeau M."/>
            <person name="Gugger P.F."/>
            <person name="Sherman R."/>
            <person name="Stevens K."/>
            <person name="Langley C.H."/>
            <person name="Pellegrini M."/>
            <person name="Salzberg S.L."/>
        </authorList>
    </citation>
    <scope>NUCLEOTIDE SEQUENCE [LARGE SCALE GENOMIC DNA]</scope>
    <source>
        <strain evidence="10 11">cv. SW786</strain>
    </source>
</reference>
<keyword evidence="3" id="KW-0509">mRNA transport</keyword>
<keyword evidence="4" id="KW-0653">Protein transport</keyword>
<dbReference type="OMA" id="KIRANHI"/>
<dbReference type="InterPro" id="IPR011993">
    <property type="entry name" value="PH-like_dom_sf"/>
</dbReference>
<dbReference type="EMBL" id="LRBV02000007">
    <property type="status" value="NOT_ANNOTATED_CDS"/>
    <property type="molecule type" value="Genomic_DNA"/>
</dbReference>
<dbReference type="Gene3D" id="2.30.29.30">
    <property type="entry name" value="Pleckstrin-homology domain (PH domain)/Phosphotyrosine-binding domain (PTB)"/>
    <property type="match status" value="1"/>
</dbReference>
<keyword evidence="5" id="KW-0811">Translocation</keyword>
<evidence type="ECO:0000256" key="1">
    <source>
        <dbReference type="ARBA" id="ARBA00004567"/>
    </source>
</evidence>
<dbReference type="AlphaFoldDB" id="A0A7N2M5E8"/>
<dbReference type="GO" id="GO:0051028">
    <property type="term" value="P:mRNA transport"/>
    <property type="evidence" value="ECO:0007669"/>
    <property type="project" value="UniProtKB-KW"/>
</dbReference>
<dbReference type="PANTHER" id="PTHR23138">
    <property type="entry name" value="RAN BINDING PROTEIN"/>
    <property type="match status" value="1"/>
</dbReference>
<dbReference type="InParanoid" id="A0A7N2M5E8"/>
<evidence type="ECO:0000256" key="2">
    <source>
        <dbReference type="ARBA" id="ARBA00022448"/>
    </source>
</evidence>
<dbReference type="FunFam" id="2.30.29.30:FF:000245">
    <property type="entry name" value="Ran-binding protein 1 b"/>
    <property type="match status" value="1"/>
</dbReference>
<keyword evidence="7" id="KW-0539">Nucleus</keyword>
<evidence type="ECO:0000256" key="6">
    <source>
        <dbReference type="ARBA" id="ARBA00023132"/>
    </source>
</evidence>
<keyword evidence="6" id="KW-0906">Nuclear pore complex</keyword>
<dbReference type="GO" id="GO:0015031">
    <property type="term" value="P:protein transport"/>
    <property type="evidence" value="ECO:0007669"/>
    <property type="project" value="UniProtKB-KW"/>
</dbReference>
<dbReference type="InterPro" id="IPR045256">
    <property type="entry name" value="RanBP1_RanBD"/>
</dbReference>
<dbReference type="InterPro" id="IPR000156">
    <property type="entry name" value="Ran_bind_dom"/>
</dbReference>
<comment type="subcellular location">
    <subcellularLocation>
        <location evidence="1">Nucleus</location>
        <location evidence="1">Nuclear pore complex</location>
    </subcellularLocation>
</comment>
<protein>
    <recommendedName>
        <fullName evidence="9">RanBD1 domain-containing protein</fullName>
    </recommendedName>
</protein>
<dbReference type="CDD" id="cd13179">
    <property type="entry name" value="RanBD_RanBP1"/>
    <property type="match status" value="1"/>
</dbReference>
<accession>A0A7N2M5E8</accession>
<dbReference type="SMART" id="SM00160">
    <property type="entry name" value="RanBD"/>
    <property type="match status" value="1"/>
</dbReference>
<evidence type="ECO:0000256" key="8">
    <source>
        <dbReference type="SAM" id="MobiDB-lite"/>
    </source>
</evidence>
<dbReference type="EnsemblPlants" id="QL07p035000:mrna">
    <property type="protein sequence ID" value="QL07p035000:mrna"/>
    <property type="gene ID" value="QL07p035000"/>
</dbReference>
<name>A0A7N2M5E8_QUELO</name>
<evidence type="ECO:0000256" key="4">
    <source>
        <dbReference type="ARBA" id="ARBA00022927"/>
    </source>
</evidence>
<evidence type="ECO:0000313" key="11">
    <source>
        <dbReference type="Proteomes" id="UP000594261"/>
    </source>
</evidence>
<feature type="compositionally biased region" description="Basic and acidic residues" evidence="8">
    <location>
        <begin position="185"/>
        <end position="195"/>
    </location>
</feature>
<feature type="compositionally biased region" description="Basic and acidic residues" evidence="8">
    <location>
        <begin position="209"/>
        <end position="255"/>
    </location>
</feature>
<dbReference type="Proteomes" id="UP000594261">
    <property type="component" value="Chromosome 7"/>
</dbReference>
<dbReference type="GO" id="GO:0005737">
    <property type="term" value="C:cytoplasm"/>
    <property type="evidence" value="ECO:0007669"/>
    <property type="project" value="TreeGrafter"/>
</dbReference>
<feature type="region of interest" description="Disordered" evidence="8">
    <location>
        <begin position="1"/>
        <end position="33"/>
    </location>
</feature>
<dbReference type="GO" id="GO:0006913">
    <property type="term" value="P:nucleocytoplasmic transport"/>
    <property type="evidence" value="ECO:0007669"/>
    <property type="project" value="InterPro"/>
</dbReference>
<keyword evidence="11" id="KW-1185">Reference proteome</keyword>
<keyword evidence="2" id="KW-0813">Transport</keyword>
<evidence type="ECO:0000259" key="9">
    <source>
        <dbReference type="PROSITE" id="PS50196"/>
    </source>
</evidence>
<dbReference type="SUPFAM" id="SSF50729">
    <property type="entry name" value="PH domain-like"/>
    <property type="match status" value="1"/>
</dbReference>
<feature type="region of interest" description="Disordered" evidence="8">
    <location>
        <begin position="183"/>
        <end position="255"/>
    </location>
</feature>
<sequence>MSSSKPEQSHRKDEEEETTAAEDEDTGAQVAPIVRLEEVAISTGEEEEEPILDLKAKLYRFDKDGKQWKERGAGTVKLLKHKESGKVRLVMRQSKTLKICANHLVIPTMTVQEHAGNEKSCVWHATDFADGELKDELFCIRFASLESREIRGSSFTGGVWLCFIVTCYGYCRSFMETFQEVAESQGKKEDNKDASDTAGLLEKLNVGDGKTEGKEQEEKPDVAKEEDKQTYKEEDKKAVDDQAKPEAGNKDEPAS</sequence>
<dbReference type="InterPro" id="IPR045255">
    <property type="entry name" value="RanBP1-like"/>
</dbReference>
<dbReference type="PANTHER" id="PTHR23138:SF87">
    <property type="entry name" value="E3 SUMO-PROTEIN LIGASE RANBP2"/>
    <property type="match status" value="1"/>
</dbReference>
<organism evidence="10 11">
    <name type="scientific">Quercus lobata</name>
    <name type="common">Valley oak</name>
    <dbReference type="NCBI Taxonomy" id="97700"/>
    <lineage>
        <taxon>Eukaryota</taxon>
        <taxon>Viridiplantae</taxon>
        <taxon>Streptophyta</taxon>
        <taxon>Embryophyta</taxon>
        <taxon>Tracheophyta</taxon>
        <taxon>Spermatophyta</taxon>
        <taxon>Magnoliopsida</taxon>
        <taxon>eudicotyledons</taxon>
        <taxon>Gunneridae</taxon>
        <taxon>Pentapetalae</taxon>
        <taxon>rosids</taxon>
        <taxon>fabids</taxon>
        <taxon>Fagales</taxon>
        <taxon>Fagaceae</taxon>
        <taxon>Quercus</taxon>
    </lineage>
</organism>